<evidence type="ECO:0000313" key="2">
    <source>
        <dbReference type="EMBL" id="CAK7234104.1"/>
    </source>
</evidence>
<evidence type="ECO:0000256" key="1">
    <source>
        <dbReference type="SAM" id="MobiDB-lite"/>
    </source>
</evidence>
<proteinExistence type="predicted"/>
<feature type="compositionally biased region" description="Basic residues" evidence="1">
    <location>
        <begin position="16"/>
        <end position="31"/>
    </location>
</feature>
<evidence type="ECO:0008006" key="4">
    <source>
        <dbReference type="Google" id="ProtNLM"/>
    </source>
</evidence>
<dbReference type="EMBL" id="CAWUHC010000123">
    <property type="protein sequence ID" value="CAK7234104.1"/>
    <property type="molecule type" value="Genomic_DNA"/>
</dbReference>
<name>A0ABP0CSD4_9PEZI</name>
<dbReference type="InterPro" id="IPR053175">
    <property type="entry name" value="DHMBA_Reg_Transcription_Factor"/>
</dbReference>
<organism evidence="2 3">
    <name type="scientific">Sporothrix bragantina</name>
    <dbReference type="NCBI Taxonomy" id="671064"/>
    <lineage>
        <taxon>Eukaryota</taxon>
        <taxon>Fungi</taxon>
        <taxon>Dikarya</taxon>
        <taxon>Ascomycota</taxon>
        <taxon>Pezizomycotina</taxon>
        <taxon>Sordariomycetes</taxon>
        <taxon>Sordariomycetidae</taxon>
        <taxon>Ophiostomatales</taxon>
        <taxon>Ophiostomataceae</taxon>
        <taxon>Sporothrix</taxon>
    </lineage>
</organism>
<feature type="compositionally biased region" description="Low complexity" evidence="1">
    <location>
        <begin position="619"/>
        <end position="637"/>
    </location>
</feature>
<protein>
    <recommendedName>
        <fullName evidence="4">Negative acting factor</fullName>
    </recommendedName>
</protein>
<accession>A0ABP0CSD4</accession>
<sequence length="697" mass="74407">MRSNETGASAAEKRARTTARKKAAAALRCRRAGQADPSTAKQSGRDASATLPARAAGARSGSGDVDNLDECITKASLQYIISQSQDGEEAGYGYNFGAKDTSNEGSGTLVNIGYSSSKGCRYHYGSIIPALPVPPDELAVCYFFSNFVLVPFQGTGRGYMDFLVPLMKSSESPTSLFASVSSKEAATLRDTQVDDPPSPGMVSALTTNNDAEARSALAIAFRACALASMGTRISSNGFAFTDKALSAYTRALAATNLALRDELLSKSDSTLGAVLLLSLFEIIHCLASGKAPDLGTEWWMKDAVSDSVAAACQSLALRTATLRAKAADCMAGTSDRSLENVSRVMELAQQASAIDRDCAAWEANAPVEWQFHTVAWYDKLPEGGDYGRAQVFPGKVDVYRDIYIASVWNMVRATRLCLASIGVRCAAWACAPADYRTTSQYATAARTCSDIITDIIASVPFYLGWQNGQSRYPGQPPAKQKPATTSPQFAPTTTDTRTNPDIPEREPTPGLSYVCGDESGLKGLAGYFLAWPLTNINSQDYTTDNQRAWVIGRLKYISNDLGVRYAGFLAELKFRVPSMMIRRDRLMAQKQHLASLHSMQTLLSASSASGGSASAASISTPVSLASPGSDSTSSSSSGNIVVPTTLPPGEPLPLNPLQQWEALQKQSLDADRDELVARASNNSGPYGTYVAQRILHV</sequence>
<feature type="compositionally biased region" description="Low complexity" evidence="1">
    <location>
        <begin position="53"/>
        <end position="63"/>
    </location>
</feature>
<dbReference type="Proteomes" id="UP001642406">
    <property type="component" value="Unassembled WGS sequence"/>
</dbReference>
<feature type="region of interest" description="Disordered" evidence="1">
    <location>
        <begin position="472"/>
        <end position="509"/>
    </location>
</feature>
<dbReference type="PANTHER" id="PTHR38791">
    <property type="entry name" value="ZN(II)2CYS6 TRANSCRIPTION FACTOR (EUROFUNG)-RELATED-RELATED"/>
    <property type="match status" value="1"/>
</dbReference>
<comment type="caution">
    <text evidence="2">The sequence shown here is derived from an EMBL/GenBank/DDBJ whole genome shotgun (WGS) entry which is preliminary data.</text>
</comment>
<evidence type="ECO:0000313" key="3">
    <source>
        <dbReference type="Proteomes" id="UP001642406"/>
    </source>
</evidence>
<feature type="compositionally biased region" description="Pro residues" evidence="1">
    <location>
        <begin position="645"/>
        <end position="654"/>
    </location>
</feature>
<reference evidence="2 3" key="1">
    <citation type="submission" date="2024-01" db="EMBL/GenBank/DDBJ databases">
        <authorList>
            <person name="Allen C."/>
            <person name="Tagirdzhanova G."/>
        </authorList>
    </citation>
    <scope>NUCLEOTIDE SEQUENCE [LARGE SCALE GENOMIC DNA]</scope>
</reference>
<feature type="compositionally biased region" description="Polar residues" evidence="1">
    <location>
        <begin position="482"/>
        <end position="499"/>
    </location>
</feature>
<dbReference type="PANTHER" id="PTHR38791:SF13">
    <property type="entry name" value="ZN(2)-C6 FUNGAL-TYPE DOMAIN-CONTAINING PROTEIN"/>
    <property type="match status" value="1"/>
</dbReference>
<feature type="region of interest" description="Disordered" evidence="1">
    <location>
        <begin position="619"/>
        <end position="655"/>
    </location>
</feature>
<feature type="region of interest" description="Disordered" evidence="1">
    <location>
        <begin position="1"/>
        <end position="64"/>
    </location>
</feature>
<keyword evidence="3" id="KW-1185">Reference proteome</keyword>
<gene>
    <name evidence="2" type="ORF">SBRCBS47491_008837</name>
</gene>